<evidence type="ECO:0000256" key="6">
    <source>
        <dbReference type="ARBA" id="ARBA00022692"/>
    </source>
</evidence>
<protein>
    <recommendedName>
        <fullName evidence="10">Protein TonB</fullName>
    </recommendedName>
</protein>
<evidence type="ECO:0000256" key="2">
    <source>
        <dbReference type="ARBA" id="ARBA00006555"/>
    </source>
</evidence>
<dbReference type="GO" id="GO:0015031">
    <property type="term" value="P:protein transport"/>
    <property type="evidence" value="ECO:0007669"/>
    <property type="project" value="UniProtKB-UniRule"/>
</dbReference>
<dbReference type="InterPro" id="IPR051045">
    <property type="entry name" value="TonB-dependent_transducer"/>
</dbReference>
<evidence type="ECO:0000256" key="3">
    <source>
        <dbReference type="ARBA" id="ARBA00022448"/>
    </source>
</evidence>
<name>A0A2V4KP47_AQUAC</name>
<keyword evidence="3 10" id="KW-0813">Transport</keyword>
<dbReference type="GO" id="GO:0055085">
    <property type="term" value="P:transmembrane transport"/>
    <property type="evidence" value="ECO:0007669"/>
    <property type="project" value="InterPro"/>
</dbReference>
<dbReference type="OrthoDB" id="6880868at2"/>
<feature type="transmembrane region" description="Helical" evidence="10">
    <location>
        <begin position="7"/>
        <end position="31"/>
    </location>
</feature>
<dbReference type="Pfam" id="PF13103">
    <property type="entry name" value="TonB_2"/>
    <property type="match status" value="1"/>
</dbReference>
<dbReference type="InterPro" id="IPR037682">
    <property type="entry name" value="TonB_C"/>
</dbReference>
<keyword evidence="7 10" id="KW-0653">Protein transport</keyword>
<evidence type="ECO:0000313" key="13">
    <source>
        <dbReference type="EMBL" id="PYC23395.1"/>
    </source>
</evidence>
<comment type="function">
    <text evidence="10">Interacts with outer membrane receptor proteins that carry out high-affinity binding and energy dependent uptake into the periplasmic space of specific substrates. It could act to transduce energy from the cytoplasmic membrane to specific energy-requiring processes in the outer membrane, resulting in the release into the periplasm of ligands bound by these outer membrane proteins.</text>
</comment>
<evidence type="ECO:0000256" key="8">
    <source>
        <dbReference type="ARBA" id="ARBA00022989"/>
    </source>
</evidence>
<dbReference type="Proteomes" id="UP000248146">
    <property type="component" value="Unassembled WGS sequence"/>
</dbReference>
<dbReference type="InterPro" id="IPR003538">
    <property type="entry name" value="TonB"/>
</dbReference>
<dbReference type="RefSeq" id="WP_110682751.1">
    <property type="nucleotide sequence ID" value="NZ_QJRX01000006.1"/>
</dbReference>
<evidence type="ECO:0000256" key="5">
    <source>
        <dbReference type="ARBA" id="ARBA00022519"/>
    </source>
</evidence>
<evidence type="ECO:0000256" key="9">
    <source>
        <dbReference type="ARBA" id="ARBA00023136"/>
    </source>
</evidence>
<evidence type="ECO:0000256" key="10">
    <source>
        <dbReference type="RuleBase" id="RU362123"/>
    </source>
</evidence>
<feature type="region of interest" description="Disordered" evidence="11">
    <location>
        <begin position="54"/>
        <end position="135"/>
    </location>
</feature>
<comment type="subcellular location">
    <subcellularLocation>
        <location evidence="1 10">Cell inner membrane</location>
        <topology evidence="1 10">Single-pass membrane protein</topology>
        <orientation evidence="1 10">Periplasmic side</orientation>
    </subcellularLocation>
</comment>
<evidence type="ECO:0000259" key="12">
    <source>
        <dbReference type="PROSITE" id="PS52015"/>
    </source>
</evidence>
<feature type="compositionally biased region" description="Pro residues" evidence="11">
    <location>
        <begin position="54"/>
        <end position="72"/>
    </location>
</feature>
<dbReference type="EMBL" id="QJRX01000006">
    <property type="protein sequence ID" value="PYC23395.1"/>
    <property type="molecule type" value="Genomic_DNA"/>
</dbReference>
<evidence type="ECO:0000256" key="4">
    <source>
        <dbReference type="ARBA" id="ARBA00022475"/>
    </source>
</evidence>
<dbReference type="GO" id="GO:0031992">
    <property type="term" value="F:energy transducer activity"/>
    <property type="evidence" value="ECO:0007669"/>
    <property type="project" value="InterPro"/>
</dbReference>
<dbReference type="SUPFAM" id="SSF74653">
    <property type="entry name" value="TolA/TonB C-terminal domain"/>
    <property type="match status" value="1"/>
</dbReference>
<dbReference type="PROSITE" id="PS52015">
    <property type="entry name" value="TONB_CTD"/>
    <property type="match status" value="1"/>
</dbReference>
<comment type="caution">
    <text evidence="13">The sequence shown here is derived from an EMBL/GenBank/DDBJ whole genome shotgun (WGS) entry which is preliminary data.</text>
</comment>
<evidence type="ECO:0000256" key="1">
    <source>
        <dbReference type="ARBA" id="ARBA00004383"/>
    </source>
</evidence>
<evidence type="ECO:0000313" key="14">
    <source>
        <dbReference type="Proteomes" id="UP000248146"/>
    </source>
</evidence>
<accession>A0A2V4KP47</accession>
<dbReference type="Gene3D" id="3.30.1150.10">
    <property type="match status" value="1"/>
</dbReference>
<dbReference type="NCBIfam" id="TIGR01352">
    <property type="entry name" value="tonB_Cterm"/>
    <property type="match status" value="1"/>
</dbReference>
<sequence>MSPVRRLPLWLVSLIVVIGLHIGLYYLALLWKPAVPPVQLEPAAMLIELEPVAAPPEPTPPQPIAEPEPEPIPEVVEAPEPKLAIVKPKPQVKPRPQPPKPEVKPQTEPASRPASQEQAAAPVRAPTQQQTSQGEIDRERALWMAKLQAYLSKRLHYPDRERRFNRPGSKHALLLNFTIDSRGRILASEVKQSTARASFDRDVQRQLRKASPVPPPPKKVLASGSMSIDYPLNFTLTR</sequence>
<comment type="similarity">
    <text evidence="2 10">Belongs to the TonB family.</text>
</comment>
<evidence type="ECO:0000256" key="11">
    <source>
        <dbReference type="SAM" id="MobiDB-lite"/>
    </source>
</evidence>
<evidence type="ECO:0000256" key="7">
    <source>
        <dbReference type="ARBA" id="ARBA00022927"/>
    </source>
</evidence>
<keyword evidence="10" id="KW-0735">Signal-anchor</keyword>
<keyword evidence="6 10" id="KW-0812">Transmembrane</keyword>
<dbReference type="PANTHER" id="PTHR33446:SF13">
    <property type="entry name" value="TONB PROTEIN"/>
    <property type="match status" value="1"/>
</dbReference>
<dbReference type="AlphaFoldDB" id="A0A2V4KP47"/>
<reference evidence="13 14" key="1">
    <citation type="submission" date="2018-06" db="EMBL/GenBank/DDBJ databases">
        <title>Pseudomonas diversity within urban Lake Michigan freshwaters.</title>
        <authorList>
            <person name="Batrich M."/>
            <person name="Hatzopoulos T."/>
            <person name="Putonti C."/>
        </authorList>
    </citation>
    <scope>NUCLEOTIDE SEQUENCE [LARGE SCALE GENOMIC DNA]</scope>
    <source>
        <strain evidence="13 14">MB-090714</strain>
    </source>
</reference>
<keyword evidence="8 10" id="KW-1133">Transmembrane helix</keyword>
<dbReference type="InterPro" id="IPR006260">
    <property type="entry name" value="TonB/TolA_C"/>
</dbReference>
<keyword evidence="9 10" id="KW-0472">Membrane</keyword>
<dbReference type="PANTHER" id="PTHR33446">
    <property type="entry name" value="PROTEIN TONB-RELATED"/>
    <property type="match status" value="1"/>
</dbReference>
<organism evidence="13 14">
    <name type="scientific">Aquipseudomonas alcaligenes</name>
    <name type="common">Pseudomonas alcaligenes</name>
    <dbReference type="NCBI Taxonomy" id="43263"/>
    <lineage>
        <taxon>Bacteria</taxon>
        <taxon>Pseudomonadati</taxon>
        <taxon>Pseudomonadota</taxon>
        <taxon>Gammaproteobacteria</taxon>
        <taxon>Pseudomonadales</taxon>
        <taxon>Pseudomonadaceae</taxon>
        <taxon>Aquipseudomonas</taxon>
    </lineage>
</organism>
<gene>
    <name evidence="13" type="ORF">DMO17_12135</name>
</gene>
<keyword evidence="5 10" id="KW-0997">Cell inner membrane</keyword>
<dbReference type="GO" id="GO:0005886">
    <property type="term" value="C:plasma membrane"/>
    <property type="evidence" value="ECO:0007669"/>
    <property type="project" value="UniProtKB-SubCell"/>
</dbReference>
<proteinExistence type="inferred from homology"/>
<dbReference type="GO" id="GO:0030288">
    <property type="term" value="C:outer membrane-bounded periplasmic space"/>
    <property type="evidence" value="ECO:0007669"/>
    <property type="project" value="InterPro"/>
</dbReference>
<dbReference type="GO" id="GO:0015891">
    <property type="term" value="P:siderophore transport"/>
    <property type="evidence" value="ECO:0007669"/>
    <property type="project" value="InterPro"/>
</dbReference>
<feature type="compositionally biased region" description="Pro residues" evidence="11">
    <location>
        <begin position="91"/>
        <end position="100"/>
    </location>
</feature>
<dbReference type="PRINTS" id="PR01374">
    <property type="entry name" value="TONBPROTEIN"/>
</dbReference>
<keyword evidence="4 10" id="KW-1003">Cell membrane</keyword>
<feature type="domain" description="TonB C-terminal" evidence="12">
    <location>
        <begin position="145"/>
        <end position="238"/>
    </location>
</feature>